<evidence type="ECO:0000256" key="3">
    <source>
        <dbReference type="ARBA" id="ARBA00022692"/>
    </source>
</evidence>
<keyword evidence="9" id="KW-1185">Reference proteome</keyword>
<dbReference type="InterPro" id="IPR002524">
    <property type="entry name" value="Cation_efflux"/>
</dbReference>
<keyword evidence="3" id="KW-0812">Transmembrane</keyword>
<evidence type="ECO:0000256" key="1">
    <source>
        <dbReference type="ARBA" id="ARBA00004141"/>
    </source>
</evidence>
<evidence type="ECO:0000256" key="5">
    <source>
        <dbReference type="ARBA" id="ARBA00023065"/>
    </source>
</evidence>
<keyword evidence="6" id="KW-0472">Membrane</keyword>
<dbReference type="SUPFAM" id="SSF161111">
    <property type="entry name" value="Cation efflux protein transmembrane domain-like"/>
    <property type="match status" value="1"/>
</dbReference>
<dbReference type="PANTHER" id="PTHR45755">
    <property type="match status" value="1"/>
</dbReference>
<dbReference type="EMBL" id="CP011452">
    <property type="protein sequence ID" value="AKH43527.1"/>
    <property type="molecule type" value="Genomic_DNA"/>
</dbReference>
<accession>A0A0F7KWF1</accession>
<keyword evidence="4" id="KW-1133">Transmembrane helix</keyword>
<dbReference type="NCBIfam" id="NF033827">
    <property type="entry name" value="CDF_efflux_DmeF"/>
    <property type="match status" value="1"/>
</dbReference>
<evidence type="ECO:0000313" key="9">
    <source>
        <dbReference type="Proteomes" id="UP000034392"/>
    </source>
</evidence>
<keyword evidence="2" id="KW-0813">Transport</keyword>
<dbReference type="InterPro" id="IPR058533">
    <property type="entry name" value="Cation_efflux_TM"/>
</dbReference>
<dbReference type="InterPro" id="IPR045316">
    <property type="entry name" value="Msc2-like"/>
</dbReference>
<evidence type="ECO:0000259" key="7">
    <source>
        <dbReference type="Pfam" id="PF01545"/>
    </source>
</evidence>
<comment type="subcellular location">
    <subcellularLocation>
        <location evidence="1">Membrane</location>
        <topology evidence="1">Multi-pass membrane protein</topology>
    </subcellularLocation>
</comment>
<evidence type="ECO:0000313" key="8">
    <source>
        <dbReference type="EMBL" id="AKH43527.1"/>
    </source>
</evidence>
<name>A0A0F7KWF1_9SPHN</name>
<dbReference type="PATRIC" id="fig|1267766.3.peg.2528"/>
<evidence type="ECO:0000256" key="6">
    <source>
        <dbReference type="ARBA" id="ARBA00023136"/>
    </source>
</evidence>
<dbReference type="KEGG" id="aay:WYH_02497"/>
<dbReference type="AlphaFoldDB" id="A0A0F7KWF1"/>
<dbReference type="OrthoDB" id="271709at2"/>
<dbReference type="Gene3D" id="1.20.1510.10">
    <property type="entry name" value="Cation efflux protein transmembrane domain"/>
    <property type="match status" value="1"/>
</dbReference>
<dbReference type="GO" id="GO:0016020">
    <property type="term" value="C:membrane"/>
    <property type="evidence" value="ECO:0007669"/>
    <property type="project" value="UniProtKB-SubCell"/>
</dbReference>
<protein>
    <submittedName>
        <fullName evidence="8">Cadmium, cobalt and zinc/H(+)-K(+) antiporter</fullName>
    </submittedName>
</protein>
<dbReference type="GO" id="GO:0006882">
    <property type="term" value="P:intracellular zinc ion homeostasis"/>
    <property type="evidence" value="ECO:0007669"/>
    <property type="project" value="InterPro"/>
</dbReference>
<gene>
    <name evidence="8" type="primary">czcD_2</name>
    <name evidence="8" type="ORF">WYH_02497</name>
</gene>
<proteinExistence type="predicted"/>
<dbReference type="Proteomes" id="UP000034392">
    <property type="component" value="Chromosome"/>
</dbReference>
<dbReference type="InterPro" id="IPR027469">
    <property type="entry name" value="Cation_efflux_TMD_sf"/>
</dbReference>
<dbReference type="Pfam" id="PF01545">
    <property type="entry name" value="Cation_efflux"/>
    <property type="match status" value="1"/>
</dbReference>
<sequence length="317" mass="34557">MHHADSNPLAHDHNFLSASHDAHERRTRYVVALTAAMMVVEIIAGLWTGSMALLADGIHMATHAGTLGVAAFAYWFARRHANNPRFTFGTGKVGDLAGFASALVLAIFAIGIAVESAQRFVSPLTIAYTEAIWIAVLGLVVNLASAWLLGADHHHGHDHDHHHHHDHAHADNNLRSAYFHVLADALTSVLAIVALLAGMYLGWAWMDAAMGLVGAFVIGRWSWSLLRDTAAVLVDAEAASERYTEVREALEDRDAAIGDLHIWRIGPGKYAVIASLIADDPLAPDNYASRLSEYAEYVHVTIEVHRCEHPHPELRAA</sequence>
<dbReference type="RefSeq" id="WP_046904060.1">
    <property type="nucleotide sequence ID" value="NZ_CP011452.2"/>
</dbReference>
<dbReference type="PANTHER" id="PTHR45755:SF4">
    <property type="entry name" value="ZINC TRANSPORTER 7"/>
    <property type="match status" value="1"/>
</dbReference>
<dbReference type="NCBIfam" id="TIGR01297">
    <property type="entry name" value="CDF"/>
    <property type="match status" value="1"/>
</dbReference>
<organism evidence="8 9">
    <name type="scientific">Croceibacterium atlanticum</name>
    <dbReference type="NCBI Taxonomy" id="1267766"/>
    <lineage>
        <taxon>Bacteria</taxon>
        <taxon>Pseudomonadati</taxon>
        <taxon>Pseudomonadota</taxon>
        <taxon>Alphaproteobacteria</taxon>
        <taxon>Sphingomonadales</taxon>
        <taxon>Erythrobacteraceae</taxon>
        <taxon>Croceibacterium</taxon>
    </lineage>
</organism>
<evidence type="ECO:0000256" key="2">
    <source>
        <dbReference type="ARBA" id="ARBA00022448"/>
    </source>
</evidence>
<dbReference type="GO" id="GO:0005385">
    <property type="term" value="F:zinc ion transmembrane transporter activity"/>
    <property type="evidence" value="ECO:0007669"/>
    <property type="project" value="InterPro"/>
</dbReference>
<reference evidence="8" key="1">
    <citation type="submission" date="2015-05" db="EMBL/GenBank/DDBJ databases">
        <title>The complete genome of Altererythrobacter atlanticus strain 26DY36.</title>
        <authorList>
            <person name="Wu Y.-H."/>
            <person name="Cheng H."/>
            <person name="Wu X.-W."/>
        </authorList>
    </citation>
    <scope>NUCLEOTIDE SEQUENCE [LARGE SCALE GENOMIC DNA]</scope>
    <source>
        <strain evidence="8">26DY36</strain>
    </source>
</reference>
<dbReference type="STRING" id="1267766.WYH_02497"/>
<evidence type="ECO:0000256" key="4">
    <source>
        <dbReference type="ARBA" id="ARBA00022989"/>
    </source>
</evidence>
<feature type="domain" description="Cation efflux protein transmembrane" evidence="7">
    <location>
        <begin position="29"/>
        <end position="234"/>
    </location>
</feature>
<keyword evidence="5" id="KW-0406">Ion transport</keyword>